<gene>
    <name evidence="2" type="ORF">DW192_08365</name>
</gene>
<proteinExistence type="predicted"/>
<dbReference type="EMBL" id="QRKB01000018">
    <property type="protein sequence ID" value="RHH82529.1"/>
    <property type="molecule type" value="Genomic_DNA"/>
</dbReference>
<protein>
    <submittedName>
        <fullName evidence="2">Uncharacterized protein</fullName>
    </submittedName>
</protein>
<evidence type="ECO:0000313" key="2">
    <source>
        <dbReference type="EMBL" id="RHH82529.1"/>
    </source>
</evidence>
<reference evidence="2 3" key="1">
    <citation type="submission" date="2018-08" db="EMBL/GenBank/DDBJ databases">
        <title>A genome reference for cultivated species of the human gut microbiota.</title>
        <authorList>
            <person name="Zou Y."/>
            <person name="Xue W."/>
            <person name="Luo G."/>
        </authorList>
    </citation>
    <scope>NUCLEOTIDE SEQUENCE [LARGE SCALE GENOMIC DNA]</scope>
    <source>
        <strain evidence="2 3">AM16-54</strain>
    </source>
</reference>
<feature type="compositionally biased region" description="Gly residues" evidence="1">
    <location>
        <begin position="366"/>
        <end position="376"/>
    </location>
</feature>
<feature type="region of interest" description="Disordered" evidence="1">
    <location>
        <begin position="84"/>
        <end position="115"/>
    </location>
</feature>
<organism evidence="2 3">
    <name type="scientific">Segatella copri</name>
    <dbReference type="NCBI Taxonomy" id="165179"/>
    <lineage>
        <taxon>Bacteria</taxon>
        <taxon>Pseudomonadati</taxon>
        <taxon>Bacteroidota</taxon>
        <taxon>Bacteroidia</taxon>
        <taxon>Bacteroidales</taxon>
        <taxon>Prevotellaceae</taxon>
        <taxon>Segatella</taxon>
    </lineage>
</organism>
<feature type="region of interest" description="Disordered" evidence="1">
    <location>
        <begin position="359"/>
        <end position="397"/>
    </location>
</feature>
<feature type="region of interest" description="Disordered" evidence="1">
    <location>
        <begin position="48"/>
        <end position="69"/>
    </location>
</feature>
<accession>A0A414Y8P0</accession>
<sequence length="397" mass="44483">MKASDMLRNNNGLKTTQRVLNKQQSGVDAAQKVAQTQAPVFTQQQLDAAGKKVDQMNAATPQNETPTMKAAREKTIATQQAIANGVDVNQSASNDEEDKPSVPIVKKEESKPQPKQLSYADMYKILNPEHQETEEQRANREKKERTKARIAALGDGLRALANIFFATNGAKVVHNPESDMTKAVNKRKAYMDEQREKNRALWLAGYQRALALDEEKRKNNLTLAELVRYHDMQNEINKVKNDQGQQRIDQGNRRLELSELKYTNDAEYKDNQLKIKKMLADGQISHWAAQDALARLREGRISNKAQKSSGGNQTTAGYWYEYYDLMDTPEGQKKINELKRKLRIKNVTQTNVRYIMDRLKGRSSSAGGGKPSGGGKHTTHKAGGSSAGGKKKTGVKW</sequence>
<evidence type="ECO:0000313" key="3">
    <source>
        <dbReference type="Proteomes" id="UP000284548"/>
    </source>
</evidence>
<name>A0A414Y8P0_9BACT</name>
<evidence type="ECO:0000256" key="1">
    <source>
        <dbReference type="SAM" id="MobiDB-lite"/>
    </source>
</evidence>
<feature type="compositionally biased region" description="Polar residues" evidence="1">
    <location>
        <begin position="84"/>
        <end position="93"/>
    </location>
</feature>
<comment type="caution">
    <text evidence="2">The sequence shown here is derived from an EMBL/GenBank/DDBJ whole genome shotgun (WGS) entry which is preliminary data.</text>
</comment>
<feature type="compositionally biased region" description="Polar residues" evidence="1">
    <location>
        <begin position="57"/>
        <end position="66"/>
    </location>
</feature>
<dbReference type="Proteomes" id="UP000284548">
    <property type="component" value="Unassembled WGS sequence"/>
</dbReference>
<dbReference type="AlphaFoldDB" id="A0A414Y8P0"/>